<proteinExistence type="predicted"/>
<keyword evidence="8" id="KW-1185">Reference proteome</keyword>
<dbReference type="GO" id="GO:0051782">
    <property type="term" value="P:negative regulation of cell division"/>
    <property type="evidence" value="ECO:0007669"/>
    <property type="project" value="TreeGrafter"/>
</dbReference>
<evidence type="ECO:0000313" key="7">
    <source>
        <dbReference type="EMBL" id="QTE29951.1"/>
    </source>
</evidence>
<dbReference type="GO" id="GO:0009898">
    <property type="term" value="C:cytoplasmic side of plasma membrane"/>
    <property type="evidence" value="ECO:0007669"/>
    <property type="project" value="TreeGrafter"/>
</dbReference>
<dbReference type="Gene3D" id="3.40.50.300">
    <property type="entry name" value="P-loop containing nucleotide triphosphate hydrolases"/>
    <property type="match status" value="1"/>
</dbReference>
<keyword evidence="1" id="KW-0547">Nucleotide-binding</keyword>
<accession>A0A8A4ZEW3</accession>
<evidence type="ECO:0000259" key="6">
    <source>
        <dbReference type="PROSITE" id="PS50110"/>
    </source>
</evidence>
<sequence length="554" mass="59602">MAGIVVIGCADQSLAYELRSQLAEAAEVEVVGVAETTAELTALVIQHDPNLILVHDQLGPEPVHQVVRDLSLRRPAAVSIVVSSDNEAEAIGAAMDAGARGVLAYPLTFADVQVRVVNALEWSRHMMALLANAGPAETGARGRATVVAVTGSKGGVGTTTVATHLAWDIRRELPSHKVLLVDLDLEKGDVTSLIEARYRTSIADLAKVSQDLSVRTVADAVFEHESGLHLLLPPADVRDVEWVTPAAVRQIVALLRQQYDLVVIDVGAHVTPVQAAVVEIADEVISVVTPDLISLRALRRNLGWWDSLAVRKPEGVHVLLNKHSRLDEVQPETMRRLSPSGLMQTVLPDMVRRLETAANSRSPELVSEAAWWKGLRALGRELGVVRSPAAAKSAEPVLAPATVPPAQPSQHAQHPLAEAQAEVPVAPSRRDNRSTRREARERGSASVELLGVFPWVIVLVLIMWQLGVAGMTFVWTGYAASAAARSVALNETSAEVTAAARERMPSGMRSDFTVWVDPADESRVTVTSHVPLVAPGILSTPWTVEIDRFVVVEP</sequence>
<protein>
    <submittedName>
        <fullName evidence="7">AAA family ATPase</fullName>
    </submittedName>
</protein>
<dbReference type="InterPro" id="IPR001789">
    <property type="entry name" value="Sig_transdc_resp-reg_receiver"/>
</dbReference>
<organism evidence="7 8">
    <name type="scientific">Pengzhenrongella sicca</name>
    <dbReference type="NCBI Taxonomy" id="2819238"/>
    <lineage>
        <taxon>Bacteria</taxon>
        <taxon>Bacillati</taxon>
        <taxon>Actinomycetota</taxon>
        <taxon>Actinomycetes</taxon>
        <taxon>Micrococcales</taxon>
        <taxon>Pengzhenrongella</taxon>
    </lineage>
</organism>
<dbReference type="SUPFAM" id="SSF52540">
    <property type="entry name" value="P-loop containing nucleoside triphosphate hydrolases"/>
    <property type="match status" value="1"/>
</dbReference>
<evidence type="ECO:0000256" key="5">
    <source>
        <dbReference type="SAM" id="Phobius"/>
    </source>
</evidence>
<evidence type="ECO:0000256" key="1">
    <source>
        <dbReference type="ARBA" id="ARBA00022741"/>
    </source>
</evidence>
<evidence type="ECO:0000256" key="2">
    <source>
        <dbReference type="ARBA" id="ARBA00022840"/>
    </source>
</evidence>
<feature type="region of interest" description="Disordered" evidence="4">
    <location>
        <begin position="400"/>
        <end position="441"/>
    </location>
</feature>
<name>A0A8A4ZEW3_9MICO</name>
<dbReference type="InterPro" id="IPR011006">
    <property type="entry name" value="CheY-like_superfamily"/>
</dbReference>
<dbReference type="AlphaFoldDB" id="A0A8A4ZEW3"/>
<reference evidence="7" key="1">
    <citation type="submission" date="2021-03" db="EMBL/GenBank/DDBJ databases">
        <title>Pengzhenrongella sicca gen. nov., sp. nov., a new member of suborder Micrococcineae isolated from High-Arctic tundra soil.</title>
        <authorList>
            <person name="Peng F."/>
        </authorList>
    </citation>
    <scope>NUCLEOTIDE SEQUENCE</scope>
    <source>
        <strain evidence="7">LRZ-2</strain>
    </source>
</reference>
<keyword evidence="5" id="KW-1133">Transmembrane helix</keyword>
<dbReference type="KEGG" id="psic:J4E96_02690"/>
<feature type="compositionally biased region" description="Basic and acidic residues" evidence="4">
    <location>
        <begin position="428"/>
        <end position="441"/>
    </location>
</feature>
<feature type="transmembrane region" description="Helical" evidence="5">
    <location>
        <begin position="452"/>
        <end position="475"/>
    </location>
</feature>
<dbReference type="Gene3D" id="3.40.50.2300">
    <property type="match status" value="1"/>
</dbReference>
<dbReference type="GO" id="GO:0005829">
    <property type="term" value="C:cytosol"/>
    <property type="evidence" value="ECO:0007669"/>
    <property type="project" value="TreeGrafter"/>
</dbReference>
<keyword evidence="5" id="KW-0472">Membrane</keyword>
<evidence type="ECO:0000313" key="8">
    <source>
        <dbReference type="Proteomes" id="UP000663937"/>
    </source>
</evidence>
<evidence type="ECO:0000256" key="3">
    <source>
        <dbReference type="PROSITE-ProRule" id="PRU00169"/>
    </source>
</evidence>
<feature type="domain" description="Response regulatory" evidence="6">
    <location>
        <begin position="4"/>
        <end position="120"/>
    </location>
</feature>
<keyword evidence="5" id="KW-0812">Transmembrane</keyword>
<dbReference type="PANTHER" id="PTHR43384">
    <property type="entry name" value="SEPTUM SITE-DETERMINING PROTEIN MIND HOMOLOG, CHLOROPLASTIC-RELATED"/>
    <property type="match status" value="1"/>
</dbReference>
<evidence type="ECO:0000256" key="4">
    <source>
        <dbReference type="SAM" id="MobiDB-lite"/>
    </source>
</evidence>
<dbReference type="GO" id="GO:0005524">
    <property type="term" value="F:ATP binding"/>
    <property type="evidence" value="ECO:0007669"/>
    <property type="project" value="UniProtKB-KW"/>
</dbReference>
<keyword evidence="2" id="KW-0067">ATP-binding</keyword>
<dbReference type="InterPro" id="IPR025669">
    <property type="entry name" value="AAA_dom"/>
</dbReference>
<dbReference type="SUPFAM" id="SSF52172">
    <property type="entry name" value="CheY-like"/>
    <property type="match status" value="1"/>
</dbReference>
<dbReference type="InterPro" id="IPR027417">
    <property type="entry name" value="P-loop_NTPase"/>
</dbReference>
<dbReference type="PANTHER" id="PTHR43384:SF6">
    <property type="entry name" value="SEPTUM SITE-DETERMINING PROTEIN MIND HOMOLOG, CHLOROPLASTIC"/>
    <property type="match status" value="1"/>
</dbReference>
<dbReference type="Proteomes" id="UP000663937">
    <property type="component" value="Chromosome"/>
</dbReference>
<dbReference type="Pfam" id="PF13614">
    <property type="entry name" value="AAA_31"/>
    <property type="match status" value="1"/>
</dbReference>
<dbReference type="EMBL" id="CP071868">
    <property type="protein sequence ID" value="QTE29951.1"/>
    <property type="molecule type" value="Genomic_DNA"/>
</dbReference>
<dbReference type="PROSITE" id="PS50110">
    <property type="entry name" value="RESPONSE_REGULATORY"/>
    <property type="match status" value="1"/>
</dbReference>
<dbReference type="InterPro" id="IPR050625">
    <property type="entry name" value="ParA/MinD_ATPase"/>
</dbReference>
<dbReference type="GO" id="GO:0000160">
    <property type="term" value="P:phosphorelay signal transduction system"/>
    <property type="evidence" value="ECO:0007669"/>
    <property type="project" value="InterPro"/>
</dbReference>
<comment type="caution">
    <text evidence="3">Lacks conserved residue(s) required for the propagation of feature annotation.</text>
</comment>
<gene>
    <name evidence="7" type="ORF">J4E96_02690</name>
</gene>
<dbReference type="RefSeq" id="WP_227424266.1">
    <property type="nucleotide sequence ID" value="NZ_CP071868.1"/>
</dbReference>
<dbReference type="GO" id="GO:0016887">
    <property type="term" value="F:ATP hydrolysis activity"/>
    <property type="evidence" value="ECO:0007669"/>
    <property type="project" value="TreeGrafter"/>
</dbReference>